<dbReference type="Pfam" id="PF05105">
    <property type="entry name" value="Phage_holin_4_1"/>
    <property type="match status" value="1"/>
</dbReference>
<comment type="subcellular location">
    <subcellularLocation>
        <location evidence="1">Membrane</location>
        <topology evidence="1">Multi-pass membrane protein</topology>
    </subcellularLocation>
</comment>
<dbReference type="Proteomes" id="UP000198302">
    <property type="component" value="Unassembled WGS sequence"/>
</dbReference>
<evidence type="ECO:0000256" key="4">
    <source>
        <dbReference type="ARBA" id="ARBA00023136"/>
    </source>
</evidence>
<name>A0ABX4C0F3_9FLAO</name>
<evidence type="ECO:0000256" key="1">
    <source>
        <dbReference type="ARBA" id="ARBA00004141"/>
    </source>
</evidence>
<keyword evidence="2 5" id="KW-0812">Transmembrane</keyword>
<evidence type="ECO:0000256" key="3">
    <source>
        <dbReference type="ARBA" id="ARBA00022989"/>
    </source>
</evidence>
<evidence type="ECO:0000256" key="5">
    <source>
        <dbReference type="SAM" id="Phobius"/>
    </source>
</evidence>
<gene>
    <name evidence="6" type="ORF">B0A73_17750</name>
</gene>
<keyword evidence="4 5" id="KW-0472">Membrane</keyword>
<keyword evidence="7" id="KW-1185">Reference proteome</keyword>
<evidence type="ECO:0000313" key="7">
    <source>
        <dbReference type="Proteomes" id="UP000198302"/>
    </source>
</evidence>
<protein>
    <recommendedName>
        <fullName evidence="8">Holin</fullName>
    </recommendedName>
</protein>
<evidence type="ECO:0000256" key="2">
    <source>
        <dbReference type="ARBA" id="ARBA00022692"/>
    </source>
</evidence>
<dbReference type="EMBL" id="MUGX01000026">
    <property type="protein sequence ID" value="OXA85194.1"/>
    <property type="molecule type" value="Genomic_DNA"/>
</dbReference>
<dbReference type="InterPro" id="IPR006480">
    <property type="entry name" value="Phage_holin_4_1"/>
</dbReference>
<evidence type="ECO:0008006" key="8">
    <source>
        <dbReference type="Google" id="ProtNLM"/>
    </source>
</evidence>
<feature type="transmembrane region" description="Helical" evidence="5">
    <location>
        <begin position="58"/>
        <end position="78"/>
    </location>
</feature>
<organism evidence="6 7">
    <name type="scientific">Flavobacterium hibernum</name>
    <dbReference type="NCBI Taxonomy" id="37752"/>
    <lineage>
        <taxon>Bacteria</taxon>
        <taxon>Pseudomonadati</taxon>
        <taxon>Bacteroidota</taxon>
        <taxon>Flavobacteriia</taxon>
        <taxon>Flavobacteriales</taxon>
        <taxon>Flavobacteriaceae</taxon>
        <taxon>Flavobacterium</taxon>
    </lineage>
</organism>
<evidence type="ECO:0000313" key="6">
    <source>
        <dbReference type="EMBL" id="OXA85194.1"/>
    </source>
</evidence>
<sequence>MIKKLKIITICVSIIGTFLTPIAGLLWLMMLFVLLDTAFGIYASIKLEGLKSFKSHKLFNIVVKLFFYLMTIIMSFLINKHLLNETLFGIKYLIPKVVTALWIYIEIKSIDESSIKLGNKSFWVLLKEMIDKLKGIKSDLNELIEDKKDKKD</sequence>
<reference evidence="6 7" key="1">
    <citation type="submission" date="2016-11" db="EMBL/GenBank/DDBJ databases">
        <title>Whole genomes of Flavobacteriaceae.</title>
        <authorList>
            <person name="Stine C."/>
            <person name="Li C."/>
            <person name="Tadesse D."/>
        </authorList>
    </citation>
    <scope>NUCLEOTIDE SEQUENCE [LARGE SCALE GENOMIC DNA]</scope>
    <source>
        <strain evidence="6 7">ATCC 51468</strain>
    </source>
</reference>
<proteinExistence type="predicted"/>
<feature type="transmembrane region" description="Helical" evidence="5">
    <location>
        <begin position="7"/>
        <end position="35"/>
    </location>
</feature>
<comment type="caution">
    <text evidence="6">The sequence shown here is derived from an EMBL/GenBank/DDBJ whole genome shotgun (WGS) entry which is preliminary data.</text>
</comment>
<keyword evidence="3 5" id="KW-1133">Transmembrane helix</keyword>
<accession>A0ABX4C0F3</accession>